<protein>
    <submittedName>
        <fullName evidence="1">Uncharacterized protein</fullName>
    </submittedName>
</protein>
<evidence type="ECO:0000313" key="2">
    <source>
        <dbReference type="Proteomes" id="UP000299102"/>
    </source>
</evidence>
<keyword evidence="2" id="KW-1185">Reference proteome</keyword>
<dbReference type="EMBL" id="BGZK01004659">
    <property type="protein sequence ID" value="GBP10204.1"/>
    <property type="molecule type" value="Genomic_DNA"/>
</dbReference>
<name>A0A4C1T7U0_EUMVA</name>
<dbReference type="Proteomes" id="UP000299102">
    <property type="component" value="Unassembled WGS sequence"/>
</dbReference>
<proteinExistence type="predicted"/>
<dbReference type="AlphaFoldDB" id="A0A4C1T7U0"/>
<gene>
    <name evidence="1" type="ORF">EVAR_79118_1</name>
</gene>
<comment type="caution">
    <text evidence="1">The sequence shown here is derived from an EMBL/GenBank/DDBJ whole genome shotgun (WGS) entry which is preliminary data.</text>
</comment>
<evidence type="ECO:0000313" key="1">
    <source>
        <dbReference type="EMBL" id="GBP10204.1"/>
    </source>
</evidence>
<organism evidence="1 2">
    <name type="scientific">Eumeta variegata</name>
    <name type="common">Bagworm moth</name>
    <name type="synonym">Eumeta japonica</name>
    <dbReference type="NCBI Taxonomy" id="151549"/>
    <lineage>
        <taxon>Eukaryota</taxon>
        <taxon>Metazoa</taxon>
        <taxon>Ecdysozoa</taxon>
        <taxon>Arthropoda</taxon>
        <taxon>Hexapoda</taxon>
        <taxon>Insecta</taxon>
        <taxon>Pterygota</taxon>
        <taxon>Neoptera</taxon>
        <taxon>Endopterygota</taxon>
        <taxon>Lepidoptera</taxon>
        <taxon>Glossata</taxon>
        <taxon>Ditrysia</taxon>
        <taxon>Tineoidea</taxon>
        <taxon>Psychidae</taxon>
        <taxon>Oiketicinae</taxon>
        <taxon>Eumeta</taxon>
    </lineage>
</organism>
<reference evidence="1 2" key="1">
    <citation type="journal article" date="2019" name="Commun. Biol.">
        <title>The bagworm genome reveals a unique fibroin gene that provides high tensile strength.</title>
        <authorList>
            <person name="Kono N."/>
            <person name="Nakamura H."/>
            <person name="Ohtoshi R."/>
            <person name="Tomita M."/>
            <person name="Numata K."/>
            <person name="Arakawa K."/>
        </authorList>
    </citation>
    <scope>NUCLEOTIDE SEQUENCE [LARGE SCALE GENOMIC DNA]</scope>
</reference>
<accession>A0A4C1T7U0</accession>
<sequence length="96" mass="11053">MFKRALLSRTDKHKIRYVTKKTNQNQIIDSPVTAGSDGTKICDLINNGTEAQHEHRGNYNSYASRRRTATYLFTLGINFLTSRHKRSYVLYTVENG</sequence>